<protein>
    <submittedName>
        <fullName evidence="2">DUF4062 domain-containing protein</fullName>
    </submittedName>
</protein>
<accession>A0A5M6IMV9</accession>
<comment type="caution">
    <text evidence="2">The sequence shown here is derived from an EMBL/GenBank/DDBJ whole genome shotgun (WGS) entry which is preliminary data.</text>
</comment>
<dbReference type="OrthoDB" id="72299at2"/>
<name>A0A5M6IMV9_9PROT</name>
<dbReference type="Pfam" id="PF13271">
    <property type="entry name" value="DUF4062"/>
    <property type="match status" value="1"/>
</dbReference>
<proteinExistence type="predicted"/>
<sequence length="222" mass="25599">MISSTIKDLIADRDAALKSFENYPIVEVVGATPIDTAYTGNPFDITTTLARECDFFVLLLGSRYGYDPGAGKSATEFEFESACLSDPTKIVVFQKEDDLKLEKRQKDFIKKVSSYKTGFWVTKYKFTHDLKSLLQGVFLSWLLDRAAIGSSNIVSRFILIVTSRPPFPHSKIEYSVLDRHIEIKIYNDRDIHQIHFEKSKIYTEFWGCVYEFDQFTGRIRCR</sequence>
<keyword evidence="3" id="KW-1185">Reference proteome</keyword>
<dbReference type="RefSeq" id="WP_150043400.1">
    <property type="nucleotide sequence ID" value="NZ_OW485607.1"/>
</dbReference>
<dbReference type="InterPro" id="IPR025139">
    <property type="entry name" value="DUF4062"/>
</dbReference>
<feature type="domain" description="DUF4062" evidence="1">
    <location>
        <begin position="1"/>
        <end position="82"/>
    </location>
</feature>
<dbReference type="AlphaFoldDB" id="A0A5M6IMV9"/>
<evidence type="ECO:0000259" key="1">
    <source>
        <dbReference type="Pfam" id="PF13271"/>
    </source>
</evidence>
<evidence type="ECO:0000313" key="2">
    <source>
        <dbReference type="EMBL" id="KAA5609586.1"/>
    </source>
</evidence>
<reference evidence="2 3" key="1">
    <citation type="submission" date="2019-09" db="EMBL/GenBank/DDBJ databases">
        <title>Genome sequence of Rhodovastum atsumiense, a diverse member of the Acetobacteraceae family of non-sulfur purple photosynthetic bacteria.</title>
        <authorList>
            <person name="Meyer T."/>
            <person name="Kyndt J."/>
        </authorList>
    </citation>
    <scope>NUCLEOTIDE SEQUENCE [LARGE SCALE GENOMIC DNA]</scope>
    <source>
        <strain evidence="2 3">DSM 21279</strain>
    </source>
</reference>
<evidence type="ECO:0000313" key="3">
    <source>
        <dbReference type="Proteomes" id="UP000325255"/>
    </source>
</evidence>
<dbReference type="EMBL" id="VWPK01000047">
    <property type="protein sequence ID" value="KAA5609586.1"/>
    <property type="molecule type" value="Genomic_DNA"/>
</dbReference>
<organism evidence="2 3">
    <name type="scientific">Rhodovastum atsumiense</name>
    <dbReference type="NCBI Taxonomy" id="504468"/>
    <lineage>
        <taxon>Bacteria</taxon>
        <taxon>Pseudomonadati</taxon>
        <taxon>Pseudomonadota</taxon>
        <taxon>Alphaproteobacteria</taxon>
        <taxon>Acetobacterales</taxon>
        <taxon>Acetobacteraceae</taxon>
        <taxon>Rhodovastum</taxon>
    </lineage>
</organism>
<gene>
    <name evidence="2" type="ORF">F1189_23465</name>
</gene>
<dbReference type="Proteomes" id="UP000325255">
    <property type="component" value="Unassembled WGS sequence"/>
</dbReference>